<comment type="caution">
    <text evidence="1">The sequence shown here is derived from an EMBL/GenBank/DDBJ whole genome shotgun (WGS) entry which is preliminary data.</text>
</comment>
<reference evidence="1 2" key="1">
    <citation type="submission" date="2021-09" db="EMBL/GenBank/DDBJ databases">
        <title>Genomic insights and catalytic innovation underlie evolution of tropane alkaloids biosynthesis.</title>
        <authorList>
            <person name="Wang Y.-J."/>
            <person name="Tian T."/>
            <person name="Huang J.-P."/>
            <person name="Huang S.-X."/>
        </authorList>
    </citation>
    <scope>NUCLEOTIDE SEQUENCE [LARGE SCALE GENOMIC DNA]</scope>
    <source>
        <strain evidence="1">KIB-2018</strain>
        <tissue evidence="1">Leaf</tissue>
    </source>
</reference>
<organism evidence="1 2">
    <name type="scientific">Erythroxylum novogranatense</name>
    <dbReference type="NCBI Taxonomy" id="1862640"/>
    <lineage>
        <taxon>Eukaryota</taxon>
        <taxon>Viridiplantae</taxon>
        <taxon>Streptophyta</taxon>
        <taxon>Embryophyta</taxon>
        <taxon>Tracheophyta</taxon>
        <taxon>Spermatophyta</taxon>
        <taxon>Magnoliopsida</taxon>
        <taxon>eudicotyledons</taxon>
        <taxon>Gunneridae</taxon>
        <taxon>Pentapetalae</taxon>
        <taxon>rosids</taxon>
        <taxon>fabids</taxon>
        <taxon>Malpighiales</taxon>
        <taxon>Erythroxylaceae</taxon>
        <taxon>Erythroxylum</taxon>
    </lineage>
</organism>
<evidence type="ECO:0000313" key="2">
    <source>
        <dbReference type="Proteomes" id="UP001159364"/>
    </source>
</evidence>
<dbReference type="AlphaFoldDB" id="A0AAV8U2G0"/>
<name>A0AAV8U2G0_9ROSI</name>
<dbReference type="Proteomes" id="UP001159364">
    <property type="component" value="Linkage Group LG02"/>
</dbReference>
<dbReference type="Gene3D" id="3.20.20.80">
    <property type="entry name" value="Glycosidases"/>
    <property type="match status" value="1"/>
</dbReference>
<protein>
    <submittedName>
        <fullName evidence="1">Uncharacterized protein</fullName>
    </submittedName>
</protein>
<proteinExistence type="predicted"/>
<sequence length="100" mass="11152">MVKVAKCVSYNKVVGIFGFTVLLRPRELKVGMAENLRDFVLTNSEGKEVKGEGVLSYDGTSAAYALCPTETSKSANLSMTYCNYIVMEQMNHDYLKIRDV</sequence>
<keyword evidence="2" id="KW-1185">Reference proteome</keyword>
<accession>A0AAV8U2G0</accession>
<evidence type="ECO:0000313" key="1">
    <source>
        <dbReference type="EMBL" id="KAJ8772230.1"/>
    </source>
</evidence>
<gene>
    <name evidence="1" type="ORF">K2173_027407</name>
</gene>
<dbReference type="EMBL" id="JAIWQS010000002">
    <property type="protein sequence ID" value="KAJ8772230.1"/>
    <property type="molecule type" value="Genomic_DNA"/>
</dbReference>